<reference evidence="2 3" key="1">
    <citation type="submission" date="2023-07" db="EMBL/GenBank/DDBJ databases">
        <title>Protaetiibacter sp. nov WY-16 isolated from soil.</title>
        <authorList>
            <person name="Liu B."/>
            <person name="Wan Y."/>
        </authorList>
    </citation>
    <scope>NUCLEOTIDE SEQUENCE [LARGE SCALE GENOMIC DNA]</scope>
    <source>
        <strain evidence="2 3">WY-16</strain>
    </source>
</reference>
<dbReference type="EMBL" id="JAUQUB010000002">
    <property type="protein sequence ID" value="MDO7882848.1"/>
    <property type="molecule type" value="Genomic_DNA"/>
</dbReference>
<gene>
    <name evidence="2" type="ORF">Q5716_11485</name>
</gene>
<keyword evidence="3" id="KW-1185">Reference proteome</keyword>
<dbReference type="RefSeq" id="WP_305003280.1">
    <property type="nucleotide sequence ID" value="NZ_JAUQUB010000002.1"/>
</dbReference>
<proteinExistence type="predicted"/>
<evidence type="ECO:0000313" key="3">
    <source>
        <dbReference type="Proteomes" id="UP001241072"/>
    </source>
</evidence>
<protein>
    <submittedName>
        <fullName evidence="2">Type II secretion system protein</fullName>
    </submittedName>
</protein>
<keyword evidence="1" id="KW-0812">Transmembrane</keyword>
<evidence type="ECO:0000256" key="1">
    <source>
        <dbReference type="SAM" id="Phobius"/>
    </source>
</evidence>
<keyword evidence="1" id="KW-1133">Transmembrane helix</keyword>
<organism evidence="2 3">
    <name type="scientific">Antiquaquibacter soli</name>
    <dbReference type="NCBI Taxonomy" id="3064523"/>
    <lineage>
        <taxon>Bacteria</taxon>
        <taxon>Bacillati</taxon>
        <taxon>Actinomycetota</taxon>
        <taxon>Actinomycetes</taxon>
        <taxon>Micrococcales</taxon>
        <taxon>Microbacteriaceae</taxon>
        <taxon>Antiquaquibacter</taxon>
    </lineage>
</organism>
<sequence>MTTAPTGRRHSANRSDSEDAGLGLIEIVVAMLMLAILAVAFLPLLVEGLKLSARNTTLATATQLVSEQMQLAQAAGPVCANVAALGGVTTFTDGRGVPLQVTTTTGLCQSGTTLLSVSAAVVRLDTVETITSASTIVYVGG</sequence>
<keyword evidence="1" id="KW-0472">Membrane</keyword>
<dbReference type="InterPro" id="IPR045584">
    <property type="entry name" value="Pilin-like"/>
</dbReference>
<name>A0ABT9BQZ5_9MICO</name>
<dbReference type="Proteomes" id="UP001241072">
    <property type="component" value="Unassembled WGS sequence"/>
</dbReference>
<accession>A0ABT9BQZ5</accession>
<comment type="caution">
    <text evidence="2">The sequence shown here is derived from an EMBL/GenBank/DDBJ whole genome shotgun (WGS) entry which is preliminary data.</text>
</comment>
<evidence type="ECO:0000313" key="2">
    <source>
        <dbReference type="EMBL" id="MDO7882848.1"/>
    </source>
</evidence>
<feature type="transmembrane region" description="Helical" evidence="1">
    <location>
        <begin position="20"/>
        <end position="46"/>
    </location>
</feature>
<dbReference type="SUPFAM" id="SSF54523">
    <property type="entry name" value="Pili subunits"/>
    <property type="match status" value="1"/>
</dbReference>